<feature type="transmembrane region" description="Helical" evidence="1">
    <location>
        <begin position="34"/>
        <end position="51"/>
    </location>
</feature>
<feature type="transmembrane region" description="Helical" evidence="1">
    <location>
        <begin position="180"/>
        <end position="199"/>
    </location>
</feature>
<organism evidence="3 4">
    <name type="scientific">Dyadobacter koreensis</name>
    <dbReference type="NCBI Taxonomy" id="408657"/>
    <lineage>
        <taxon>Bacteria</taxon>
        <taxon>Pseudomonadati</taxon>
        <taxon>Bacteroidota</taxon>
        <taxon>Cytophagia</taxon>
        <taxon>Cytophagales</taxon>
        <taxon>Spirosomataceae</taxon>
        <taxon>Dyadobacter</taxon>
    </lineage>
</organism>
<keyword evidence="4" id="KW-1185">Reference proteome</keyword>
<evidence type="ECO:0000256" key="1">
    <source>
        <dbReference type="SAM" id="Phobius"/>
    </source>
</evidence>
<dbReference type="InterPro" id="IPR008756">
    <property type="entry name" value="Peptidase_M56"/>
</dbReference>
<dbReference type="OrthoDB" id="1522859at2"/>
<dbReference type="STRING" id="408657.SAMN04487995_1998"/>
<feature type="transmembrane region" description="Helical" evidence="1">
    <location>
        <begin position="6"/>
        <end position="22"/>
    </location>
</feature>
<evidence type="ECO:0000313" key="4">
    <source>
        <dbReference type="Proteomes" id="UP000199532"/>
    </source>
</evidence>
<reference evidence="3 4" key="1">
    <citation type="submission" date="2016-10" db="EMBL/GenBank/DDBJ databases">
        <authorList>
            <person name="de Groot N.N."/>
        </authorList>
    </citation>
    <scope>NUCLEOTIDE SEQUENCE [LARGE SCALE GENOMIC DNA]</scope>
    <source>
        <strain evidence="3 4">DSM 19938</strain>
    </source>
</reference>
<accession>A0A1H6TEK9</accession>
<dbReference type="Pfam" id="PF05569">
    <property type="entry name" value="Peptidase_M56"/>
    <property type="match status" value="1"/>
</dbReference>
<proteinExistence type="predicted"/>
<evidence type="ECO:0000259" key="2">
    <source>
        <dbReference type="Pfam" id="PF05569"/>
    </source>
</evidence>
<feature type="domain" description="Peptidase M56" evidence="2">
    <location>
        <begin position="156"/>
        <end position="256"/>
    </location>
</feature>
<feature type="transmembrane region" description="Helical" evidence="1">
    <location>
        <begin position="130"/>
        <end position="149"/>
    </location>
</feature>
<dbReference type="EMBL" id="FNXY01000003">
    <property type="protein sequence ID" value="SEI74675.1"/>
    <property type="molecule type" value="Genomic_DNA"/>
</dbReference>
<gene>
    <name evidence="3" type="ORF">SAMN04487995_1998</name>
</gene>
<feature type="transmembrane region" description="Helical" evidence="1">
    <location>
        <begin position="266"/>
        <end position="285"/>
    </location>
</feature>
<dbReference type="AlphaFoldDB" id="A0A1H6TEK9"/>
<keyword evidence="1" id="KW-1133">Transmembrane helix</keyword>
<dbReference type="Proteomes" id="UP000199532">
    <property type="component" value="Unassembled WGS sequence"/>
</dbReference>
<sequence length="463" mass="54049">MTSYIIKFVICSGILLLFYHQLLEKENTYRFNRFYLLFSIMFSLAIPLISVKTVQNDAIAQVYKQVPIEVLDKPEKSTAFVPEENSVKSTDWLVLVYSLVAAFLLARFIRNLYSVLIKKHRNEIVHYRKAKFILLSENAVTYTFFNYVFVSSSDFYNKEIEEEILTHELAHVQQKHTFDIIFIELIIIFFWFNPFVFLFKKAIMLNHEFLADEAVLLKYQDPKTYKLLLLDKILYRHHVGLTSSFNYSITKKRLAMMTKKTSQTAAIIKTIALIPTLAILTFALITKVTAQQPNAKSELTKPAFNNSGVSQEHFDEYQNTLKRGTRLGTSKYGKPRTFYDLEIIDVRRMDIIYRSMNTTQQALATKVFFIPMSPPTDPEPPTEQQLNDWKDGKKYGVWVDGKRISNQKLTHYAAADFAHFSLSKLEKNAINYGKHYFQIDLSTPEYFKKWHDAQIPYESIPKK</sequence>
<keyword evidence="1" id="KW-0472">Membrane</keyword>
<dbReference type="PANTHER" id="PTHR34978:SF3">
    <property type="entry name" value="SLR0241 PROTEIN"/>
    <property type="match status" value="1"/>
</dbReference>
<dbReference type="PANTHER" id="PTHR34978">
    <property type="entry name" value="POSSIBLE SENSOR-TRANSDUCER PROTEIN BLAR"/>
    <property type="match status" value="1"/>
</dbReference>
<keyword evidence="1" id="KW-0812">Transmembrane</keyword>
<protein>
    <submittedName>
        <fullName evidence="3">Signal transducer regulating beta-lactamase production, contains metallopeptidase domain</fullName>
    </submittedName>
</protein>
<dbReference type="RefSeq" id="WP_090335014.1">
    <property type="nucleotide sequence ID" value="NZ_FNXY01000003.1"/>
</dbReference>
<feature type="transmembrane region" description="Helical" evidence="1">
    <location>
        <begin position="92"/>
        <end position="109"/>
    </location>
</feature>
<name>A0A1H6TEK9_9BACT</name>
<dbReference type="InterPro" id="IPR052173">
    <property type="entry name" value="Beta-lactam_resp_regulator"/>
</dbReference>
<evidence type="ECO:0000313" key="3">
    <source>
        <dbReference type="EMBL" id="SEI74675.1"/>
    </source>
</evidence>